<dbReference type="InterPro" id="IPR036236">
    <property type="entry name" value="Znf_C2H2_sf"/>
</dbReference>
<keyword evidence="1" id="KW-0863">Zinc-finger</keyword>
<accession>A0A7I8JKD1</accession>
<evidence type="ECO:0000313" key="5">
    <source>
        <dbReference type="Proteomes" id="UP001189122"/>
    </source>
</evidence>
<keyword evidence="1" id="KW-0862">Zinc</keyword>
<dbReference type="AlphaFoldDB" id="A0A7I8JKD1"/>
<dbReference type="EMBL" id="LR743600">
    <property type="protein sequence ID" value="CAA2630659.1"/>
    <property type="molecule type" value="Genomic_DNA"/>
</dbReference>
<evidence type="ECO:0000256" key="1">
    <source>
        <dbReference type="PROSITE-ProRule" id="PRU00042"/>
    </source>
</evidence>
<evidence type="ECO:0000256" key="2">
    <source>
        <dbReference type="SAM" id="MobiDB-lite"/>
    </source>
</evidence>
<dbReference type="PROSITE" id="PS50157">
    <property type="entry name" value="ZINC_FINGER_C2H2_2"/>
    <property type="match status" value="1"/>
</dbReference>
<dbReference type="EMBL" id="CACRZD030000013">
    <property type="protein sequence ID" value="CAA6669902.1"/>
    <property type="molecule type" value="Genomic_DNA"/>
</dbReference>
<dbReference type="InterPro" id="IPR045320">
    <property type="entry name" value="JAGGED/SL1-like"/>
</dbReference>
<dbReference type="SUPFAM" id="SSF57667">
    <property type="entry name" value="beta-beta-alpha zinc fingers"/>
    <property type="match status" value="1"/>
</dbReference>
<keyword evidence="5" id="KW-1185">Reference proteome</keyword>
<gene>
    <name evidence="4" type="ORF">SI7747_13016305</name>
</gene>
<evidence type="ECO:0000313" key="4">
    <source>
        <dbReference type="EMBL" id="CAA2630659.1"/>
    </source>
</evidence>
<feature type="region of interest" description="Disordered" evidence="2">
    <location>
        <begin position="229"/>
        <end position="254"/>
    </location>
</feature>
<feature type="region of interest" description="Disordered" evidence="2">
    <location>
        <begin position="105"/>
        <end position="125"/>
    </location>
</feature>
<dbReference type="InterPro" id="IPR013087">
    <property type="entry name" value="Znf_C2H2_type"/>
</dbReference>
<organism evidence="4">
    <name type="scientific">Spirodela intermedia</name>
    <name type="common">Intermediate duckweed</name>
    <dbReference type="NCBI Taxonomy" id="51605"/>
    <lineage>
        <taxon>Eukaryota</taxon>
        <taxon>Viridiplantae</taxon>
        <taxon>Streptophyta</taxon>
        <taxon>Embryophyta</taxon>
        <taxon>Tracheophyta</taxon>
        <taxon>Spermatophyta</taxon>
        <taxon>Magnoliopsida</taxon>
        <taxon>Liliopsida</taxon>
        <taxon>Araceae</taxon>
        <taxon>Lemnoideae</taxon>
        <taxon>Spirodela</taxon>
    </lineage>
</organism>
<reference evidence="4 5" key="1">
    <citation type="submission" date="2019-12" db="EMBL/GenBank/DDBJ databases">
        <authorList>
            <person name="Scholz U."/>
            <person name="Mascher M."/>
            <person name="Fiebig A."/>
        </authorList>
    </citation>
    <scope>NUCLEOTIDE SEQUENCE</scope>
</reference>
<dbReference type="PANTHER" id="PTHR45730:SF108">
    <property type="entry name" value="PROTEIN LATE FLOWERING"/>
    <property type="match status" value="1"/>
</dbReference>
<dbReference type="PROSITE" id="PS00028">
    <property type="entry name" value="ZINC_FINGER_C2H2_1"/>
    <property type="match status" value="1"/>
</dbReference>
<name>A0A7I8JKD1_SPIIN</name>
<feature type="domain" description="C2H2-type" evidence="3">
    <location>
        <begin position="84"/>
        <end position="111"/>
    </location>
</feature>
<proteinExistence type="predicted"/>
<feature type="compositionally biased region" description="Low complexity" evidence="2">
    <location>
        <begin position="234"/>
        <end position="254"/>
    </location>
</feature>
<dbReference type="GO" id="GO:0003700">
    <property type="term" value="F:DNA-binding transcription factor activity"/>
    <property type="evidence" value="ECO:0007669"/>
    <property type="project" value="InterPro"/>
</dbReference>
<sequence>MDDVPLYCLISYLRAICRRASLSFPNNVLDGTPSAVQIFLRRSGPANAAAVAGPISVLDFIGVGAGVGIGIGPSHRGGRDIRLFPCLFCDKKFLKSQALGGHQNAHKKERGVAPIPRPHTTIRSPGAPTHCLPSSSPFPIAAHGSRPRSPNITPASLYTSIAMGFDSYGLAAQFDTDGFCVATSLADDAQYGIAMADFINYLNWHRASLQHPRSADSFLPSSASAKGLQTMRQSTASSSSTSDDSLELDLSLRL</sequence>
<dbReference type="GO" id="GO:0008270">
    <property type="term" value="F:zinc ion binding"/>
    <property type="evidence" value="ECO:0007669"/>
    <property type="project" value="UniProtKB-KW"/>
</dbReference>
<evidence type="ECO:0000259" key="3">
    <source>
        <dbReference type="PROSITE" id="PS50157"/>
    </source>
</evidence>
<dbReference type="Proteomes" id="UP001189122">
    <property type="component" value="Unassembled WGS sequence"/>
</dbReference>
<dbReference type="PANTHER" id="PTHR45730">
    <property type="entry name" value="ZINC FINGER PROTEIN JAGGED"/>
    <property type="match status" value="1"/>
</dbReference>
<protein>
    <recommendedName>
        <fullName evidence="3">C2H2-type domain-containing protein</fullName>
    </recommendedName>
</protein>
<keyword evidence="1" id="KW-0479">Metal-binding</keyword>